<name>A0A9N9JFN4_9GLOM</name>
<gene>
    <name evidence="2" type="ORF">DERYTH_LOCUS19375</name>
</gene>
<keyword evidence="3" id="KW-1185">Reference proteome</keyword>
<evidence type="ECO:0000256" key="1">
    <source>
        <dbReference type="SAM" id="Phobius"/>
    </source>
</evidence>
<feature type="transmembrane region" description="Helical" evidence="1">
    <location>
        <begin position="28"/>
        <end position="53"/>
    </location>
</feature>
<organism evidence="2 3">
    <name type="scientific">Dentiscutata erythropus</name>
    <dbReference type="NCBI Taxonomy" id="1348616"/>
    <lineage>
        <taxon>Eukaryota</taxon>
        <taxon>Fungi</taxon>
        <taxon>Fungi incertae sedis</taxon>
        <taxon>Mucoromycota</taxon>
        <taxon>Glomeromycotina</taxon>
        <taxon>Glomeromycetes</taxon>
        <taxon>Diversisporales</taxon>
        <taxon>Gigasporaceae</taxon>
        <taxon>Dentiscutata</taxon>
    </lineage>
</organism>
<sequence>ICFTEKPGSEVSGATIVVLLFEYGDFELLLLFVEILGFVISVVAFVKISGFVVDDFPESQILRECVKKK</sequence>
<accession>A0A9N9JFN4</accession>
<dbReference type="Proteomes" id="UP000789405">
    <property type="component" value="Unassembled WGS sequence"/>
</dbReference>
<comment type="caution">
    <text evidence="2">The sequence shown here is derived from an EMBL/GenBank/DDBJ whole genome shotgun (WGS) entry which is preliminary data.</text>
</comment>
<protein>
    <submittedName>
        <fullName evidence="2">11752_t:CDS:1</fullName>
    </submittedName>
</protein>
<feature type="non-terminal residue" evidence="2">
    <location>
        <position position="1"/>
    </location>
</feature>
<dbReference type="AlphaFoldDB" id="A0A9N9JFN4"/>
<evidence type="ECO:0000313" key="2">
    <source>
        <dbReference type="EMBL" id="CAG8778429.1"/>
    </source>
</evidence>
<dbReference type="EMBL" id="CAJVPY010021133">
    <property type="protein sequence ID" value="CAG8778429.1"/>
    <property type="molecule type" value="Genomic_DNA"/>
</dbReference>
<keyword evidence="1" id="KW-1133">Transmembrane helix</keyword>
<dbReference type="OrthoDB" id="2479610at2759"/>
<keyword evidence="1" id="KW-0472">Membrane</keyword>
<keyword evidence="1" id="KW-0812">Transmembrane</keyword>
<evidence type="ECO:0000313" key="3">
    <source>
        <dbReference type="Proteomes" id="UP000789405"/>
    </source>
</evidence>
<feature type="non-terminal residue" evidence="2">
    <location>
        <position position="69"/>
    </location>
</feature>
<proteinExistence type="predicted"/>
<reference evidence="2" key="1">
    <citation type="submission" date="2021-06" db="EMBL/GenBank/DDBJ databases">
        <authorList>
            <person name="Kallberg Y."/>
            <person name="Tangrot J."/>
            <person name="Rosling A."/>
        </authorList>
    </citation>
    <scope>NUCLEOTIDE SEQUENCE</scope>
    <source>
        <strain evidence="2">MA453B</strain>
    </source>
</reference>